<evidence type="ECO:0000313" key="1">
    <source>
        <dbReference type="EMBL" id="GBP38362.1"/>
    </source>
</evidence>
<dbReference type="Proteomes" id="UP000299102">
    <property type="component" value="Unassembled WGS sequence"/>
</dbReference>
<proteinExistence type="predicted"/>
<comment type="caution">
    <text evidence="1">The sequence shown here is derived from an EMBL/GenBank/DDBJ whole genome shotgun (WGS) entry which is preliminary data.</text>
</comment>
<organism evidence="1 2">
    <name type="scientific">Eumeta variegata</name>
    <name type="common">Bagworm moth</name>
    <name type="synonym">Eumeta japonica</name>
    <dbReference type="NCBI Taxonomy" id="151549"/>
    <lineage>
        <taxon>Eukaryota</taxon>
        <taxon>Metazoa</taxon>
        <taxon>Ecdysozoa</taxon>
        <taxon>Arthropoda</taxon>
        <taxon>Hexapoda</taxon>
        <taxon>Insecta</taxon>
        <taxon>Pterygota</taxon>
        <taxon>Neoptera</taxon>
        <taxon>Endopterygota</taxon>
        <taxon>Lepidoptera</taxon>
        <taxon>Glossata</taxon>
        <taxon>Ditrysia</taxon>
        <taxon>Tineoidea</taxon>
        <taxon>Psychidae</taxon>
        <taxon>Oiketicinae</taxon>
        <taxon>Eumeta</taxon>
    </lineage>
</organism>
<name>A0A4C1VIZ0_EUMVA</name>
<sequence>MKVIDSVFVAGAGVPEPSQEEPTLQKKSKARLHFRESSNDIQIRIVSTEYPIIWSERGPEIFTNDSARYLPSAPEAGREDVSDSAAVKANFEGARPGRIMIM</sequence>
<reference evidence="1 2" key="1">
    <citation type="journal article" date="2019" name="Commun. Biol.">
        <title>The bagworm genome reveals a unique fibroin gene that provides high tensile strength.</title>
        <authorList>
            <person name="Kono N."/>
            <person name="Nakamura H."/>
            <person name="Ohtoshi R."/>
            <person name="Tomita M."/>
            <person name="Numata K."/>
            <person name="Arakawa K."/>
        </authorList>
    </citation>
    <scope>NUCLEOTIDE SEQUENCE [LARGE SCALE GENOMIC DNA]</scope>
</reference>
<gene>
    <name evidence="1" type="ORF">EVAR_36314_1</name>
</gene>
<accession>A0A4C1VIZ0</accession>
<keyword evidence="2" id="KW-1185">Reference proteome</keyword>
<dbReference type="EMBL" id="BGZK01000347">
    <property type="protein sequence ID" value="GBP38362.1"/>
    <property type="molecule type" value="Genomic_DNA"/>
</dbReference>
<evidence type="ECO:0000313" key="2">
    <source>
        <dbReference type="Proteomes" id="UP000299102"/>
    </source>
</evidence>
<protein>
    <submittedName>
        <fullName evidence="1">Uncharacterized protein</fullName>
    </submittedName>
</protein>
<dbReference type="AlphaFoldDB" id="A0A4C1VIZ0"/>